<feature type="binding site" evidence="14 15">
    <location>
        <position position="49"/>
    </location>
    <ligand>
        <name>a divalent metal cation</name>
        <dbReference type="ChEBI" id="CHEBI:60240"/>
    </ligand>
</feature>
<dbReference type="EC" id="3.1.26.4" evidence="6 14"/>
<evidence type="ECO:0000256" key="6">
    <source>
        <dbReference type="ARBA" id="ARBA00012180"/>
    </source>
</evidence>
<evidence type="ECO:0000256" key="7">
    <source>
        <dbReference type="ARBA" id="ARBA00019179"/>
    </source>
</evidence>
<comment type="similarity">
    <text evidence="5 14 16">Belongs to the RNase HII family.</text>
</comment>
<feature type="region of interest" description="Disordered" evidence="17">
    <location>
        <begin position="1"/>
        <end position="24"/>
    </location>
</feature>
<evidence type="ECO:0000256" key="13">
    <source>
        <dbReference type="ARBA" id="ARBA00023211"/>
    </source>
</evidence>
<evidence type="ECO:0000256" key="9">
    <source>
        <dbReference type="ARBA" id="ARBA00022722"/>
    </source>
</evidence>
<keyword evidence="10 14" id="KW-0479">Metal-binding</keyword>
<evidence type="ECO:0000256" key="14">
    <source>
        <dbReference type="HAMAP-Rule" id="MF_00052"/>
    </source>
</evidence>
<dbReference type="InterPro" id="IPR001352">
    <property type="entry name" value="RNase_HII/HIII"/>
</dbReference>
<comment type="subcellular location">
    <subcellularLocation>
        <location evidence="4 14">Cytoplasm</location>
    </subcellularLocation>
</comment>
<proteinExistence type="inferred from homology"/>
<feature type="binding site" evidence="14 15">
    <location>
        <position position="48"/>
    </location>
    <ligand>
        <name>a divalent metal cation</name>
        <dbReference type="ChEBI" id="CHEBI:60240"/>
    </ligand>
</feature>
<evidence type="ECO:0000259" key="18">
    <source>
        <dbReference type="PROSITE" id="PS51975"/>
    </source>
</evidence>
<evidence type="ECO:0000256" key="11">
    <source>
        <dbReference type="ARBA" id="ARBA00022759"/>
    </source>
</evidence>
<dbReference type="PROSITE" id="PS51975">
    <property type="entry name" value="RNASE_H_2"/>
    <property type="match status" value="1"/>
</dbReference>
<dbReference type="InterPro" id="IPR024567">
    <property type="entry name" value="RNase_HII/HIII_dom"/>
</dbReference>
<comment type="function">
    <text evidence="3 14 16">Endonuclease that specifically degrades the RNA of RNA-DNA hybrids.</text>
</comment>
<dbReference type="NCBIfam" id="NF000595">
    <property type="entry name" value="PRK00015.1-3"/>
    <property type="match status" value="1"/>
</dbReference>
<feature type="binding site" evidence="14 15">
    <location>
        <position position="140"/>
    </location>
    <ligand>
        <name>a divalent metal cation</name>
        <dbReference type="ChEBI" id="CHEBI:60240"/>
    </ligand>
</feature>
<dbReference type="InterPro" id="IPR022898">
    <property type="entry name" value="RNase_HII"/>
</dbReference>
<evidence type="ECO:0000256" key="10">
    <source>
        <dbReference type="ARBA" id="ARBA00022723"/>
    </source>
</evidence>
<evidence type="ECO:0000256" key="4">
    <source>
        <dbReference type="ARBA" id="ARBA00004496"/>
    </source>
</evidence>
<keyword evidence="12 14" id="KW-0378">Hydrolase</keyword>
<evidence type="ECO:0000256" key="3">
    <source>
        <dbReference type="ARBA" id="ARBA00004065"/>
    </source>
</evidence>
<feature type="domain" description="RNase H type-2" evidence="18">
    <location>
        <begin position="42"/>
        <end position="232"/>
    </location>
</feature>
<evidence type="ECO:0000256" key="16">
    <source>
        <dbReference type="RuleBase" id="RU003515"/>
    </source>
</evidence>
<dbReference type="EMBL" id="BAABIK010000012">
    <property type="protein sequence ID" value="GAA4942241.1"/>
    <property type="molecule type" value="Genomic_DNA"/>
</dbReference>
<reference evidence="20" key="1">
    <citation type="journal article" date="2019" name="Int. J. Syst. Evol. Microbiol.">
        <title>The Global Catalogue of Microorganisms (GCM) 10K type strain sequencing project: providing services to taxonomists for standard genome sequencing and annotation.</title>
        <authorList>
            <consortium name="The Broad Institute Genomics Platform"/>
            <consortium name="The Broad Institute Genome Sequencing Center for Infectious Disease"/>
            <person name="Wu L."/>
            <person name="Ma J."/>
        </authorList>
    </citation>
    <scope>NUCLEOTIDE SEQUENCE [LARGE SCALE GENOMIC DNA]</scope>
    <source>
        <strain evidence="20">JCM 18123</strain>
    </source>
</reference>
<keyword evidence="8 14" id="KW-0963">Cytoplasm</keyword>
<dbReference type="PANTHER" id="PTHR10954:SF18">
    <property type="entry name" value="RIBONUCLEASE HII"/>
    <property type="match status" value="1"/>
</dbReference>
<dbReference type="SUPFAM" id="SSF53098">
    <property type="entry name" value="Ribonuclease H-like"/>
    <property type="match status" value="1"/>
</dbReference>
<dbReference type="CDD" id="cd07182">
    <property type="entry name" value="RNase_HII_bacteria_HII_like"/>
    <property type="match status" value="1"/>
</dbReference>
<dbReference type="Proteomes" id="UP001499993">
    <property type="component" value="Unassembled WGS sequence"/>
</dbReference>
<accession>A0ABP9GN44</accession>
<evidence type="ECO:0000256" key="12">
    <source>
        <dbReference type="ARBA" id="ARBA00022801"/>
    </source>
</evidence>
<evidence type="ECO:0000313" key="20">
    <source>
        <dbReference type="Proteomes" id="UP001499993"/>
    </source>
</evidence>
<keyword evidence="13 14" id="KW-0464">Manganese</keyword>
<sequence length="246" mass="26042">MAETAETPSTRPSPAASTAAAAGEAPVPTYDLERELQAGGADCVAGVDEVGRGAWAGPVVVCAAIADGTGPPEGLTDSKRLTPQRRTGMAEALRGWVRDHAVGSAWPGEIDELGMTRALRLAATRALESLALRPDAVILDGKHDFLGAPWSVRTRIQADLSCVAVASASVLAKVHRDSYMAGLHPAFPDYGFDTCVGYPSPAHRAALAEHGPTPHHRMTWSYLDALPKWRHLRKPRPDPGGQIPLL</sequence>
<organism evidence="19 20">
    <name type="scientific">Streptomonospora halophila</name>
    <dbReference type="NCBI Taxonomy" id="427369"/>
    <lineage>
        <taxon>Bacteria</taxon>
        <taxon>Bacillati</taxon>
        <taxon>Actinomycetota</taxon>
        <taxon>Actinomycetes</taxon>
        <taxon>Streptosporangiales</taxon>
        <taxon>Nocardiopsidaceae</taxon>
        <taxon>Streptomonospora</taxon>
    </lineage>
</organism>
<comment type="cofactor">
    <cofactor evidence="2">
        <name>Mg(2+)</name>
        <dbReference type="ChEBI" id="CHEBI:18420"/>
    </cofactor>
</comment>
<keyword evidence="9 14" id="KW-0540">Nuclease</keyword>
<dbReference type="HAMAP" id="MF_00052_B">
    <property type="entry name" value="RNase_HII_B"/>
    <property type="match status" value="1"/>
</dbReference>
<dbReference type="PANTHER" id="PTHR10954">
    <property type="entry name" value="RIBONUCLEASE H2 SUBUNIT A"/>
    <property type="match status" value="1"/>
</dbReference>
<evidence type="ECO:0000313" key="19">
    <source>
        <dbReference type="EMBL" id="GAA4942241.1"/>
    </source>
</evidence>
<comment type="caution">
    <text evidence="19">The sequence shown here is derived from an EMBL/GenBank/DDBJ whole genome shotgun (WGS) entry which is preliminary data.</text>
</comment>
<name>A0ABP9GN44_9ACTN</name>
<protein>
    <recommendedName>
        <fullName evidence="7 14">Ribonuclease HII</fullName>
        <shortName evidence="14">RNase HII</shortName>
        <ecNumber evidence="6 14">3.1.26.4</ecNumber>
    </recommendedName>
</protein>
<dbReference type="RefSeq" id="WP_425579387.1">
    <property type="nucleotide sequence ID" value="NZ_BAABIK010000012.1"/>
</dbReference>
<evidence type="ECO:0000256" key="5">
    <source>
        <dbReference type="ARBA" id="ARBA00007383"/>
    </source>
</evidence>
<evidence type="ECO:0000256" key="17">
    <source>
        <dbReference type="SAM" id="MobiDB-lite"/>
    </source>
</evidence>
<keyword evidence="11 14" id="KW-0255">Endonuclease</keyword>
<evidence type="ECO:0000256" key="15">
    <source>
        <dbReference type="PROSITE-ProRule" id="PRU01319"/>
    </source>
</evidence>
<gene>
    <name evidence="14" type="primary">rnhB</name>
    <name evidence="19" type="ORF">GCM10023224_25780</name>
</gene>
<evidence type="ECO:0000256" key="2">
    <source>
        <dbReference type="ARBA" id="ARBA00001946"/>
    </source>
</evidence>
<comment type="cofactor">
    <cofactor evidence="14 15">
        <name>Mn(2+)</name>
        <dbReference type="ChEBI" id="CHEBI:29035"/>
    </cofactor>
    <cofactor evidence="14 15">
        <name>Mg(2+)</name>
        <dbReference type="ChEBI" id="CHEBI:18420"/>
    </cofactor>
    <text evidence="14 15">Manganese or magnesium. Binds 1 divalent metal ion per monomer in the absence of substrate. May bind a second metal ion after substrate binding.</text>
</comment>
<dbReference type="Gene3D" id="3.30.420.10">
    <property type="entry name" value="Ribonuclease H-like superfamily/Ribonuclease H"/>
    <property type="match status" value="1"/>
</dbReference>
<comment type="catalytic activity">
    <reaction evidence="1 14 15 16">
        <text>Endonucleolytic cleavage to 5'-phosphomonoester.</text>
        <dbReference type="EC" id="3.1.26.4"/>
    </reaction>
</comment>
<dbReference type="InterPro" id="IPR012337">
    <property type="entry name" value="RNaseH-like_sf"/>
</dbReference>
<dbReference type="InterPro" id="IPR036397">
    <property type="entry name" value="RNaseH_sf"/>
</dbReference>
<keyword evidence="20" id="KW-1185">Reference proteome</keyword>
<evidence type="ECO:0000256" key="1">
    <source>
        <dbReference type="ARBA" id="ARBA00000077"/>
    </source>
</evidence>
<evidence type="ECO:0000256" key="8">
    <source>
        <dbReference type="ARBA" id="ARBA00022490"/>
    </source>
</evidence>
<dbReference type="Pfam" id="PF01351">
    <property type="entry name" value="RNase_HII"/>
    <property type="match status" value="1"/>
</dbReference>